<dbReference type="PANTHER" id="PTHR22642">
    <property type="entry name" value="IMIDAZOLONEPROPIONASE"/>
    <property type="match status" value="1"/>
</dbReference>
<dbReference type="Proteomes" id="UP001596160">
    <property type="component" value="Unassembled WGS sequence"/>
</dbReference>
<feature type="region of interest" description="Disordered" evidence="1">
    <location>
        <begin position="316"/>
        <end position="340"/>
    </location>
</feature>
<dbReference type="Pfam" id="PF07969">
    <property type="entry name" value="Amidohydro_3"/>
    <property type="match status" value="1"/>
</dbReference>
<dbReference type="Gene3D" id="3.20.20.140">
    <property type="entry name" value="Metal-dependent hydrolases"/>
    <property type="match status" value="1"/>
</dbReference>
<name>A0ABW0AIX3_9ACTN</name>
<feature type="region of interest" description="Disordered" evidence="1">
    <location>
        <begin position="225"/>
        <end position="255"/>
    </location>
</feature>
<feature type="domain" description="Amidohydrolase 3" evidence="2">
    <location>
        <begin position="5"/>
        <end position="212"/>
    </location>
</feature>
<feature type="compositionally biased region" description="Low complexity" evidence="1">
    <location>
        <begin position="295"/>
        <end position="304"/>
    </location>
</feature>
<dbReference type="EMBL" id="JBHSKP010000006">
    <property type="protein sequence ID" value="MFC5152593.1"/>
    <property type="molecule type" value="Genomic_DNA"/>
</dbReference>
<evidence type="ECO:0000259" key="2">
    <source>
        <dbReference type="Pfam" id="PF07969"/>
    </source>
</evidence>
<keyword evidence="4" id="KW-1185">Reference proteome</keyword>
<dbReference type="InterPro" id="IPR013108">
    <property type="entry name" value="Amidohydro_3"/>
</dbReference>
<feature type="compositionally biased region" description="Low complexity" evidence="1">
    <location>
        <begin position="225"/>
        <end position="234"/>
    </location>
</feature>
<evidence type="ECO:0000313" key="3">
    <source>
        <dbReference type="EMBL" id="MFC5152593.1"/>
    </source>
</evidence>
<dbReference type="RefSeq" id="WP_344478001.1">
    <property type="nucleotide sequence ID" value="NZ_BAAASB010000009.1"/>
</dbReference>
<dbReference type="InterPro" id="IPR032466">
    <property type="entry name" value="Metal_Hydrolase"/>
</dbReference>
<evidence type="ECO:0000313" key="4">
    <source>
        <dbReference type="Proteomes" id="UP001596160"/>
    </source>
</evidence>
<protein>
    <submittedName>
        <fullName evidence="3">Amidohydrolase family protein</fullName>
    </submittedName>
</protein>
<comment type="caution">
    <text evidence="3">The sequence shown here is derived from an EMBL/GenBank/DDBJ whole genome shotgun (WGS) entry which is preliminary data.</text>
</comment>
<gene>
    <name evidence="3" type="ORF">ACFPRH_12680</name>
</gene>
<feature type="compositionally biased region" description="Basic and acidic residues" evidence="1">
    <location>
        <begin position="235"/>
        <end position="252"/>
    </location>
</feature>
<organism evidence="3 4">
    <name type="scientific">Streptomyces amakusaensis</name>
    <dbReference type="NCBI Taxonomy" id="67271"/>
    <lineage>
        <taxon>Bacteria</taxon>
        <taxon>Bacillati</taxon>
        <taxon>Actinomycetota</taxon>
        <taxon>Actinomycetes</taxon>
        <taxon>Kitasatosporales</taxon>
        <taxon>Streptomycetaceae</taxon>
        <taxon>Streptomyces</taxon>
    </lineage>
</organism>
<dbReference type="PANTHER" id="PTHR22642:SF2">
    <property type="entry name" value="PROTEIN LONG AFTER FAR-RED 3"/>
    <property type="match status" value="1"/>
</dbReference>
<proteinExistence type="predicted"/>
<reference evidence="4" key="1">
    <citation type="journal article" date="2019" name="Int. J. Syst. Evol. Microbiol.">
        <title>The Global Catalogue of Microorganisms (GCM) 10K type strain sequencing project: providing services to taxonomists for standard genome sequencing and annotation.</title>
        <authorList>
            <consortium name="The Broad Institute Genomics Platform"/>
            <consortium name="The Broad Institute Genome Sequencing Center for Infectious Disease"/>
            <person name="Wu L."/>
            <person name="Ma J."/>
        </authorList>
    </citation>
    <scope>NUCLEOTIDE SEQUENCE [LARGE SCALE GENOMIC DNA]</scope>
    <source>
        <strain evidence="4">PCU 266</strain>
    </source>
</reference>
<dbReference type="SUPFAM" id="SSF51556">
    <property type="entry name" value="Metallo-dependent hydrolases"/>
    <property type="match status" value="1"/>
</dbReference>
<sequence length="340" mass="36431">MLLDGKGRQIHAHAIGDRAVRVALDGYEVALRAGGRHDNRHSISHLQLVHPHGLRRFARLGVVASMQLQWAVRDTWTVDALLPYMGPERHRRLFPARSLERHGALLAGGSDCPMAPLGVWSQIRTAIDREGVDSEGPLRPEREGVARTSALRMHTTGAARQLRADHRTGTLTRGRGRAAVLVLLERDVSRVPVPEISGTEVRLPLVNGVPVYEEGTAAGKAARARTAAATARRPAGTDRHRAEGTPGRDDTASTRAGVLPALRAGRRTLQRGMSTVPQGGRAGAASSVEADRTAAPRGPRAGRAVTERIVGLGIGVRTEIRAGGTPSRPHLSPKATERFP</sequence>
<evidence type="ECO:0000256" key="1">
    <source>
        <dbReference type="SAM" id="MobiDB-lite"/>
    </source>
</evidence>
<feature type="region of interest" description="Disordered" evidence="1">
    <location>
        <begin position="269"/>
        <end position="304"/>
    </location>
</feature>
<accession>A0ABW0AIX3</accession>